<dbReference type="InterPro" id="IPR050231">
    <property type="entry name" value="Iron_ascorbate_oxido_reductase"/>
</dbReference>
<protein>
    <recommendedName>
        <fullName evidence="1">Isopenicillin N synthase-like Fe(2+) 2OG dioxygenase domain-containing protein</fullName>
    </recommendedName>
</protein>
<keyword evidence="3" id="KW-1185">Reference proteome</keyword>
<name>A0A2Z6M5P4_TRISU</name>
<dbReference type="EMBL" id="DF973339">
    <property type="protein sequence ID" value="GAU26608.1"/>
    <property type="molecule type" value="Genomic_DNA"/>
</dbReference>
<dbReference type="OrthoDB" id="288590at2759"/>
<dbReference type="Gene3D" id="2.60.120.330">
    <property type="entry name" value="B-lactam Antibiotic, Isopenicillin N Synthase, Chain"/>
    <property type="match status" value="1"/>
</dbReference>
<dbReference type="InterPro" id="IPR027443">
    <property type="entry name" value="IPNS-like_sf"/>
</dbReference>
<evidence type="ECO:0000259" key="1">
    <source>
        <dbReference type="Pfam" id="PF03171"/>
    </source>
</evidence>
<dbReference type="PANTHER" id="PTHR47990">
    <property type="entry name" value="2-OXOGLUTARATE (2OG) AND FE(II)-DEPENDENT OXYGENASE SUPERFAMILY PROTEIN-RELATED"/>
    <property type="match status" value="1"/>
</dbReference>
<organism evidence="2 3">
    <name type="scientific">Trifolium subterraneum</name>
    <name type="common">Subterranean clover</name>
    <dbReference type="NCBI Taxonomy" id="3900"/>
    <lineage>
        <taxon>Eukaryota</taxon>
        <taxon>Viridiplantae</taxon>
        <taxon>Streptophyta</taxon>
        <taxon>Embryophyta</taxon>
        <taxon>Tracheophyta</taxon>
        <taxon>Spermatophyta</taxon>
        <taxon>Magnoliopsida</taxon>
        <taxon>eudicotyledons</taxon>
        <taxon>Gunneridae</taxon>
        <taxon>Pentapetalae</taxon>
        <taxon>rosids</taxon>
        <taxon>fabids</taxon>
        <taxon>Fabales</taxon>
        <taxon>Fabaceae</taxon>
        <taxon>Papilionoideae</taxon>
        <taxon>50 kb inversion clade</taxon>
        <taxon>NPAAA clade</taxon>
        <taxon>Hologalegina</taxon>
        <taxon>IRL clade</taxon>
        <taxon>Trifolieae</taxon>
        <taxon>Trifolium</taxon>
    </lineage>
</organism>
<dbReference type="SUPFAM" id="SSF51197">
    <property type="entry name" value="Clavaminate synthase-like"/>
    <property type="match status" value="1"/>
</dbReference>
<feature type="domain" description="Isopenicillin N synthase-like Fe(2+) 2OG dioxygenase" evidence="1">
    <location>
        <begin position="2"/>
        <end position="56"/>
    </location>
</feature>
<accession>A0A2Z6M5P4</accession>
<dbReference type="AlphaFoldDB" id="A0A2Z6M5P4"/>
<proteinExistence type="predicted"/>
<evidence type="ECO:0000313" key="2">
    <source>
        <dbReference type="EMBL" id="GAU26608.1"/>
    </source>
</evidence>
<evidence type="ECO:0000313" key="3">
    <source>
        <dbReference type="Proteomes" id="UP000242715"/>
    </source>
</evidence>
<dbReference type="InterPro" id="IPR044861">
    <property type="entry name" value="IPNS-like_FE2OG_OXY"/>
</dbReference>
<dbReference type="Proteomes" id="UP000242715">
    <property type="component" value="Unassembled WGS sequence"/>
</dbReference>
<gene>
    <name evidence="2" type="ORF">TSUD_102150</name>
</gene>
<dbReference type="Pfam" id="PF03171">
    <property type="entry name" value="2OG-FeII_Oxy"/>
    <property type="match status" value="1"/>
</dbReference>
<reference evidence="3" key="1">
    <citation type="journal article" date="2017" name="Front. Plant Sci.">
        <title>Climate Clever Clovers: New Paradigm to Reduce the Environmental Footprint of Ruminants by Breeding Low Methanogenic Forages Utilizing Haplotype Variation.</title>
        <authorList>
            <person name="Kaur P."/>
            <person name="Appels R."/>
            <person name="Bayer P.E."/>
            <person name="Keeble-Gagnere G."/>
            <person name="Wang J."/>
            <person name="Hirakawa H."/>
            <person name="Shirasawa K."/>
            <person name="Vercoe P."/>
            <person name="Stefanova K."/>
            <person name="Durmic Z."/>
            <person name="Nichols P."/>
            <person name="Revell C."/>
            <person name="Isobe S.N."/>
            <person name="Edwards D."/>
            <person name="Erskine W."/>
        </authorList>
    </citation>
    <scope>NUCLEOTIDE SEQUENCE [LARGE SCALE GENOMIC DNA]</scope>
    <source>
        <strain evidence="3">cv. Daliak</strain>
    </source>
</reference>
<sequence>MKDGNWISVEPNSQALIVNIGDLFQALSNGLYRSVKHRVVAAEKVERFSMAFFYGPSIDTVIESYATPPLYRKFTFGEYQEQTLKDLKEVGDKVGLSRFLL</sequence>